<comment type="caution">
    <text evidence="3">The sequence shown here is derived from an EMBL/GenBank/DDBJ whole genome shotgun (WGS) entry which is preliminary data.</text>
</comment>
<dbReference type="Pfam" id="PF01398">
    <property type="entry name" value="JAB"/>
    <property type="match status" value="1"/>
</dbReference>
<dbReference type="GO" id="GO:0016020">
    <property type="term" value="C:membrane"/>
    <property type="evidence" value="ECO:0007669"/>
    <property type="project" value="TreeGrafter"/>
</dbReference>
<feature type="region of interest" description="Disordered" evidence="1">
    <location>
        <begin position="348"/>
        <end position="397"/>
    </location>
</feature>
<dbReference type="Proteomes" id="UP000241769">
    <property type="component" value="Unassembled WGS sequence"/>
</dbReference>
<dbReference type="InterPro" id="IPR000555">
    <property type="entry name" value="JAMM/MPN+_dom"/>
</dbReference>
<accession>A0A2P6N279</accession>
<feature type="region of interest" description="Disordered" evidence="1">
    <location>
        <begin position="315"/>
        <end position="335"/>
    </location>
</feature>
<dbReference type="STRING" id="1890364.A0A2P6N279"/>
<dbReference type="EMBL" id="MDYQ01000242">
    <property type="protein sequence ID" value="PRP78067.1"/>
    <property type="molecule type" value="Genomic_DNA"/>
</dbReference>
<evidence type="ECO:0000313" key="3">
    <source>
        <dbReference type="EMBL" id="PRP78067.1"/>
    </source>
</evidence>
<dbReference type="GO" id="GO:0008237">
    <property type="term" value="F:metallopeptidase activity"/>
    <property type="evidence" value="ECO:0007669"/>
    <property type="project" value="InterPro"/>
</dbReference>
<evidence type="ECO:0000313" key="4">
    <source>
        <dbReference type="Proteomes" id="UP000241769"/>
    </source>
</evidence>
<sequence length="608" mass="69527">MTAVSPSDNTMLARSVVELTELAESVVKIDPNTPVLRCVEMHGSSIVTCDSYFYATKSLRLQADRYCTFVNTMRKIPGWAVTKKETKSELVNQTMKYVKEMETMNSLLKDMYQQIETDERMEREKRERDAREKELRDQMNELELERLERKKRTEQAKQPVDQLQMMKLREEVSQQQDHLLGRMGIKREEMIHQPVRENKYAGASELRDMSKRLEEIRPEQGIMIPGADRYSQEVATMQQSYVMNDVHPPPTIQPPPEDPQTRMLVEGLAQVQEKLESKRGGQAVPVDNPNGLLVDFDEAPRPIETHKRTDIQMPTDQPHIRKNHTSTSTDTTRTNGSEHYVSIEAATAAMQVPPGFDSGRTSVTTKQRPPTSNDNIHPRGTYGTPASLVPSKPSKPVDETRRVFVEMNMFDAFMRKAERNTRSNVETCGILAGELRGNVLYISTLIIPSQEGTSDTCAMLNEEDVFEYMDKHDLLTVGWIHSLLREAIAVVMAPTDSVKCGIFSLVDPGGLNVIQKCNQRGFHEHNPPSSTLYHNAPHNSEARGDYRLSIDYSWNKRRHKNGRKNMDDNGRVKCIIGCQEAEYLYMRTYFKEFQVCYCLVHGFLITML</sequence>
<proteinExistence type="predicted"/>
<evidence type="ECO:0000259" key="2">
    <source>
        <dbReference type="PROSITE" id="PS50249"/>
    </source>
</evidence>
<protein>
    <recommendedName>
        <fullName evidence="2">MPN domain-containing protein</fullName>
    </recommendedName>
</protein>
<dbReference type="OrthoDB" id="3640at2759"/>
<dbReference type="AlphaFoldDB" id="A0A2P6N279"/>
<feature type="compositionally biased region" description="Low complexity" evidence="1">
    <location>
        <begin position="325"/>
        <end position="334"/>
    </location>
</feature>
<dbReference type="GO" id="GO:0005768">
    <property type="term" value="C:endosome"/>
    <property type="evidence" value="ECO:0007669"/>
    <property type="project" value="TreeGrafter"/>
</dbReference>
<organism evidence="3 4">
    <name type="scientific">Planoprotostelium fungivorum</name>
    <dbReference type="NCBI Taxonomy" id="1890364"/>
    <lineage>
        <taxon>Eukaryota</taxon>
        <taxon>Amoebozoa</taxon>
        <taxon>Evosea</taxon>
        <taxon>Variosea</taxon>
        <taxon>Cavosteliida</taxon>
        <taxon>Cavosteliaceae</taxon>
        <taxon>Planoprotostelium</taxon>
    </lineage>
</organism>
<dbReference type="PANTHER" id="PTHR12947">
    <property type="entry name" value="AMSH-LIKE PROTEASE"/>
    <property type="match status" value="1"/>
</dbReference>
<dbReference type="Gene3D" id="1.20.58.80">
    <property type="entry name" value="Phosphotransferase system, lactose/cellobiose-type IIA subunit"/>
    <property type="match status" value="1"/>
</dbReference>
<feature type="domain" description="MPN" evidence="2">
    <location>
        <begin position="397"/>
        <end position="539"/>
    </location>
</feature>
<dbReference type="GO" id="GO:0070536">
    <property type="term" value="P:protein K63-linked deubiquitination"/>
    <property type="evidence" value="ECO:0007669"/>
    <property type="project" value="TreeGrafter"/>
</dbReference>
<name>A0A2P6N279_9EUKA</name>
<gene>
    <name evidence="3" type="ORF">PROFUN_14041</name>
</gene>
<feature type="compositionally biased region" description="Polar residues" evidence="1">
    <location>
        <begin position="359"/>
        <end position="375"/>
    </location>
</feature>
<dbReference type="InterPro" id="IPR037518">
    <property type="entry name" value="MPN"/>
</dbReference>
<feature type="compositionally biased region" description="Basic and acidic residues" evidence="1">
    <location>
        <begin position="117"/>
        <end position="137"/>
    </location>
</feature>
<feature type="region of interest" description="Disordered" evidence="1">
    <location>
        <begin position="116"/>
        <end position="137"/>
    </location>
</feature>
<reference evidence="3 4" key="1">
    <citation type="journal article" date="2018" name="Genome Biol. Evol.">
        <title>Multiple Roots of Fruiting Body Formation in Amoebozoa.</title>
        <authorList>
            <person name="Hillmann F."/>
            <person name="Forbes G."/>
            <person name="Novohradska S."/>
            <person name="Ferling I."/>
            <person name="Riege K."/>
            <person name="Groth M."/>
            <person name="Westermann M."/>
            <person name="Marz M."/>
            <person name="Spaller T."/>
            <person name="Winckler T."/>
            <person name="Schaap P."/>
            <person name="Glockner G."/>
        </authorList>
    </citation>
    <scope>NUCLEOTIDE SEQUENCE [LARGE SCALE GENOMIC DNA]</scope>
    <source>
        <strain evidence="3 4">Jena</strain>
    </source>
</reference>
<dbReference type="InParanoid" id="A0A2P6N279"/>
<keyword evidence="4" id="KW-1185">Reference proteome</keyword>
<dbReference type="PROSITE" id="PS50249">
    <property type="entry name" value="MPN"/>
    <property type="match status" value="1"/>
</dbReference>
<dbReference type="SUPFAM" id="SSF102712">
    <property type="entry name" value="JAB1/MPN domain"/>
    <property type="match status" value="1"/>
</dbReference>
<dbReference type="Gene3D" id="3.40.140.10">
    <property type="entry name" value="Cytidine Deaminase, domain 2"/>
    <property type="match status" value="2"/>
</dbReference>
<evidence type="ECO:0000256" key="1">
    <source>
        <dbReference type="SAM" id="MobiDB-lite"/>
    </source>
</evidence>